<dbReference type="Proteomes" id="UP000294498">
    <property type="component" value="Unassembled WGS sequence"/>
</dbReference>
<keyword evidence="3 6" id="KW-0732">Signal</keyword>
<reference evidence="8 9" key="1">
    <citation type="submission" date="2019-03" db="EMBL/GenBank/DDBJ databases">
        <title>Genomic Encyclopedia of Type Strains, Phase IV (KMG-IV): sequencing the most valuable type-strain genomes for metagenomic binning, comparative biology and taxonomic classification.</title>
        <authorList>
            <person name="Goeker M."/>
        </authorList>
    </citation>
    <scope>NUCLEOTIDE SEQUENCE [LARGE SCALE GENOMIC DNA]</scope>
    <source>
        <strain evidence="8 9">DSM 100059</strain>
    </source>
</reference>
<organism evidence="8 9">
    <name type="scientific">Dinghuibacter silviterrae</name>
    <dbReference type="NCBI Taxonomy" id="1539049"/>
    <lineage>
        <taxon>Bacteria</taxon>
        <taxon>Pseudomonadati</taxon>
        <taxon>Bacteroidota</taxon>
        <taxon>Chitinophagia</taxon>
        <taxon>Chitinophagales</taxon>
        <taxon>Chitinophagaceae</taxon>
        <taxon>Dinghuibacter</taxon>
    </lineage>
</organism>
<dbReference type="PANTHER" id="PTHR12815">
    <property type="entry name" value="SORTING AND ASSEMBLY MACHINERY SAMM50 PROTEIN FAMILY MEMBER"/>
    <property type="match status" value="1"/>
</dbReference>
<evidence type="ECO:0000256" key="2">
    <source>
        <dbReference type="ARBA" id="ARBA00022692"/>
    </source>
</evidence>
<dbReference type="PANTHER" id="PTHR12815:SF47">
    <property type="entry name" value="TRANSLOCATION AND ASSEMBLY MODULE SUBUNIT TAMA"/>
    <property type="match status" value="1"/>
</dbReference>
<dbReference type="PROSITE" id="PS51257">
    <property type="entry name" value="PROKAR_LIPOPROTEIN"/>
    <property type="match status" value="1"/>
</dbReference>
<evidence type="ECO:0000256" key="4">
    <source>
        <dbReference type="ARBA" id="ARBA00023136"/>
    </source>
</evidence>
<sequence length="738" mass="82630">MTKQIIPAGLLLLLACACSNTKNLYEGGTVTIEGKANKSLKTDLESLLRPLPNASFLGWKYKLWVYNLAGTPKKDKGFRHWLKYKVGEAPVLASAAISGKNREILQNRLVNKGFFFDTVLLETKPHKKDRFIARVSQPYTYRHIVYPQEDDTLARSIDRLARRSLLKTGDTYDLDVVKNERTRIDDRLKQRGFYYFSPNYLQLDADTTVGNRQIDATLRIIPSTPAKARQIWHIHDVVVFANYDINTDTSDKKDLVDYHGYKILDTAHLFRPVMFSRNLVFKPGDVYNRNDHNLSLNRLITLGVYKFVKARFVEADTAGPDQLNAFYYLTPLPKKSLQFQVTGLTRSDNTTGGQVSVTWANRNLFRGAELLTATVSAGLDEQFLGAGQQVSTRTFGATLDLFVPRFIAPFTVKTNSAFVPRTKIGVGYQIYDVSNEYNLASAQASFGYIFKETPVKEHTLNIFTVNFVNPTHISAAFQQELDTNITLARSIERQFIIGPNYNFNINTRAVPNRRRNNYYFNAAVDVSANILGLATGADVAKGNEIKLVGTPFSQYDRFELDLRHYLRLGTGELASRITGGVGIAWGNSTTMPFIKEFFAGGTNDVRAFHARQLGPGSYLAPAKTGVILPDQPGDVKLEANAEYRFKIFSILRGALFADAGNVWTLRADTARPGSQFTGGFARQIAVGVGTGLRFDVKILVLRVDLGVPVRQPWDGRWVFRNVGDISKTVLNLAIGYPF</sequence>
<dbReference type="RefSeq" id="WP_133993822.1">
    <property type="nucleotide sequence ID" value="NZ_SODV01000001.1"/>
</dbReference>
<dbReference type="InterPro" id="IPR039910">
    <property type="entry name" value="D15-like"/>
</dbReference>
<feature type="chain" id="PRO_5020766977" evidence="6">
    <location>
        <begin position="20"/>
        <end position="738"/>
    </location>
</feature>
<evidence type="ECO:0000256" key="3">
    <source>
        <dbReference type="ARBA" id="ARBA00022729"/>
    </source>
</evidence>
<gene>
    <name evidence="8" type="ORF">EDB95_2392</name>
</gene>
<evidence type="ECO:0000256" key="1">
    <source>
        <dbReference type="ARBA" id="ARBA00004370"/>
    </source>
</evidence>
<dbReference type="Gene3D" id="2.40.160.50">
    <property type="entry name" value="membrane protein fhac: a member of the omp85/tpsb transporter family"/>
    <property type="match status" value="1"/>
</dbReference>
<dbReference type="EMBL" id="SODV01000001">
    <property type="protein sequence ID" value="TDX01358.1"/>
    <property type="molecule type" value="Genomic_DNA"/>
</dbReference>
<keyword evidence="5" id="KW-0998">Cell outer membrane</keyword>
<feature type="signal peptide" evidence="6">
    <location>
        <begin position="1"/>
        <end position="19"/>
    </location>
</feature>
<evidence type="ECO:0000313" key="9">
    <source>
        <dbReference type="Proteomes" id="UP000294498"/>
    </source>
</evidence>
<dbReference type="OrthoDB" id="9814535at2"/>
<dbReference type="Pfam" id="PF01103">
    <property type="entry name" value="Omp85"/>
    <property type="match status" value="1"/>
</dbReference>
<accession>A0A4R8DTW0</accession>
<evidence type="ECO:0000313" key="8">
    <source>
        <dbReference type="EMBL" id="TDX01358.1"/>
    </source>
</evidence>
<keyword evidence="9" id="KW-1185">Reference proteome</keyword>
<evidence type="ECO:0000259" key="7">
    <source>
        <dbReference type="Pfam" id="PF01103"/>
    </source>
</evidence>
<evidence type="ECO:0000256" key="5">
    <source>
        <dbReference type="ARBA" id="ARBA00023237"/>
    </source>
</evidence>
<keyword evidence="2" id="KW-0812">Transmembrane</keyword>
<evidence type="ECO:0000256" key="6">
    <source>
        <dbReference type="SAM" id="SignalP"/>
    </source>
</evidence>
<keyword evidence="4" id="KW-0472">Membrane</keyword>
<dbReference type="AlphaFoldDB" id="A0A4R8DTW0"/>
<comment type="caution">
    <text evidence="8">The sequence shown here is derived from an EMBL/GenBank/DDBJ whole genome shotgun (WGS) entry which is preliminary data.</text>
</comment>
<dbReference type="GO" id="GO:0019867">
    <property type="term" value="C:outer membrane"/>
    <property type="evidence" value="ECO:0007669"/>
    <property type="project" value="InterPro"/>
</dbReference>
<dbReference type="InterPro" id="IPR000184">
    <property type="entry name" value="Bac_surfAg_D15"/>
</dbReference>
<name>A0A4R8DTW0_9BACT</name>
<protein>
    <submittedName>
        <fullName evidence="8">Surface antigen-like protein</fullName>
    </submittedName>
</protein>
<feature type="domain" description="Bacterial surface antigen (D15)" evidence="7">
    <location>
        <begin position="428"/>
        <end position="716"/>
    </location>
</feature>
<comment type="subcellular location">
    <subcellularLocation>
        <location evidence="1">Membrane</location>
    </subcellularLocation>
</comment>
<proteinExistence type="predicted"/>